<keyword evidence="4" id="KW-1185">Reference proteome</keyword>
<protein>
    <submittedName>
        <fullName evidence="3">Uncharacterized protein DUF222</fullName>
    </submittedName>
</protein>
<feature type="compositionally biased region" description="Low complexity" evidence="1">
    <location>
        <begin position="400"/>
        <end position="415"/>
    </location>
</feature>
<feature type="compositionally biased region" description="Pro residues" evidence="1">
    <location>
        <begin position="378"/>
        <end position="389"/>
    </location>
</feature>
<dbReference type="Proteomes" id="UP000295060">
    <property type="component" value="Unassembled WGS sequence"/>
</dbReference>
<feature type="region of interest" description="Disordered" evidence="1">
    <location>
        <begin position="686"/>
        <end position="718"/>
    </location>
</feature>
<dbReference type="CDD" id="cd00085">
    <property type="entry name" value="HNHc"/>
    <property type="match status" value="1"/>
</dbReference>
<feature type="compositionally biased region" description="Low complexity" evidence="1">
    <location>
        <begin position="365"/>
        <end position="377"/>
    </location>
</feature>
<dbReference type="InterPro" id="IPR003870">
    <property type="entry name" value="DUF222"/>
</dbReference>
<name>A0ABY2F759_9ACTN</name>
<proteinExistence type="predicted"/>
<evidence type="ECO:0000256" key="1">
    <source>
        <dbReference type="SAM" id="MobiDB-lite"/>
    </source>
</evidence>
<sequence length="718" mass="76765">MTVEPLHPGDADLAGFAATPRWITAAVTCSPSNAALIHGERDAVLGKEVTPSLDAAQAAWLDTVGPPDDLYDPEDPHPPRFLGEEDLYDDLPPMSRVDGLEWELWAGVDQDEAEREMLRLKAPAWVFLPPGAELATALESVRPQCESPIALIELMKAASRMVSWLESIKADAMASFVRQRKAQATEIPRPSQIDSSGRPIDPERSWAAEIGAALHLSTDTAARHIDTALHLTGPLTATHTALRCGALTWSKALSISEATRHLPAATAQAVESHVLRRAASQTHTNLRKSLRRQVAKHCAADETNRHREAVRDRTCKIVPLPDGMAGLWVVHTADKIQQMWVVVQAMADLAKRGTPTITTEPTRSETPCAEPSTAEPPTAEPPTAEPSPPVERSRVEPSRVEPSPVAPSRVAPSPVGSGIVAPGNRGPGQSSDRAADSVAGVTAEVKAGTAAGVKCDVTTGAATGAQSNVTAGATVGGAAAGVKCDVTAGAATGVQSNATAGATVGEPMRDDRTAEQRRADAIADVFEQMLHNGLDWLGRRLPDQHRRRPHIEVLVPITTLLGVDDDPCELTGYGPIPAEMARRIARDGTWRRLLTDPTNGTVLEASTTRHDPGTVVTETLLARHPVCAWPGCNRTSRQCDRDHATPFKQSGRTNLTGLVPYCEYHHVIKDTKAWGWTTTAHPDGSVTLTAPTGHRYTTVPPARGPVTQEQDTHDPPPF</sequence>
<gene>
    <name evidence="3" type="ORF">EV137_7014</name>
</gene>
<reference evidence="3 4" key="1">
    <citation type="submission" date="2019-03" db="EMBL/GenBank/DDBJ databases">
        <title>Genomic Encyclopedia of Type Strains, Phase III (KMG-III): the genomes of soil and plant-associated and newly described type strains.</title>
        <authorList>
            <person name="Whitman W."/>
        </authorList>
    </citation>
    <scope>NUCLEOTIDE SEQUENCE [LARGE SCALE GENOMIC DNA]</scope>
    <source>
        <strain evidence="3 4">VKMAc-2574</strain>
    </source>
</reference>
<feature type="domain" description="DUF222" evidence="2">
    <location>
        <begin position="200"/>
        <end position="327"/>
    </location>
</feature>
<organism evidence="3 4">
    <name type="scientific">Kribbella pratensis</name>
    <dbReference type="NCBI Taxonomy" id="2512112"/>
    <lineage>
        <taxon>Bacteria</taxon>
        <taxon>Bacillati</taxon>
        <taxon>Actinomycetota</taxon>
        <taxon>Actinomycetes</taxon>
        <taxon>Propionibacteriales</taxon>
        <taxon>Kribbellaceae</taxon>
        <taxon>Kribbella</taxon>
    </lineage>
</organism>
<evidence type="ECO:0000313" key="3">
    <source>
        <dbReference type="EMBL" id="TDW84208.1"/>
    </source>
</evidence>
<comment type="caution">
    <text evidence="3">The sequence shown here is derived from an EMBL/GenBank/DDBJ whole genome shotgun (WGS) entry which is preliminary data.</text>
</comment>
<evidence type="ECO:0000313" key="4">
    <source>
        <dbReference type="Proteomes" id="UP000295060"/>
    </source>
</evidence>
<evidence type="ECO:0000259" key="2">
    <source>
        <dbReference type="Pfam" id="PF02720"/>
    </source>
</evidence>
<dbReference type="InterPro" id="IPR003615">
    <property type="entry name" value="HNH_nuc"/>
</dbReference>
<dbReference type="Pfam" id="PF02720">
    <property type="entry name" value="DUF222"/>
    <property type="match status" value="1"/>
</dbReference>
<accession>A0ABY2F759</accession>
<feature type="region of interest" description="Disordered" evidence="1">
    <location>
        <begin position="353"/>
        <end position="437"/>
    </location>
</feature>
<dbReference type="EMBL" id="SODU01000004">
    <property type="protein sequence ID" value="TDW84208.1"/>
    <property type="molecule type" value="Genomic_DNA"/>
</dbReference>